<sequence length="136" mass="14990">GILCEIVNKNGKPKYAVVGIGLNIEKQEFPEEIMYTAASIGDKYEGELDHNEIAVDIVNNLDRYIIRRDALNSENTGEIINRLKMYSASLGQIVRVITPDSEYDAKVLDIAPDGGLVILSDGETKTITSGEIVHIR</sequence>
<dbReference type="GO" id="GO:0016874">
    <property type="term" value="F:ligase activity"/>
    <property type="evidence" value="ECO:0007669"/>
    <property type="project" value="UniProtKB-KW"/>
</dbReference>
<dbReference type="SUPFAM" id="SSF55681">
    <property type="entry name" value="Class II aaRS and biotin synthetases"/>
    <property type="match status" value="1"/>
</dbReference>
<comment type="caution">
    <text evidence="2">The sequence shown here is derived from an EMBL/GenBank/DDBJ whole genome shotgun (WGS) entry which is preliminary data.</text>
</comment>
<dbReference type="EMBL" id="AJWZ01006879">
    <property type="protein sequence ID" value="EKC58514.1"/>
    <property type="molecule type" value="Genomic_DNA"/>
</dbReference>
<evidence type="ECO:0000259" key="1">
    <source>
        <dbReference type="Pfam" id="PF02237"/>
    </source>
</evidence>
<keyword evidence="2" id="KW-0436">Ligase</keyword>
<dbReference type="InterPro" id="IPR045864">
    <property type="entry name" value="aa-tRNA-synth_II/BPL/LPL"/>
</dbReference>
<organism evidence="2">
    <name type="scientific">human gut metagenome</name>
    <dbReference type="NCBI Taxonomy" id="408170"/>
    <lineage>
        <taxon>unclassified sequences</taxon>
        <taxon>metagenomes</taxon>
        <taxon>organismal metagenomes</taxon>
    </lineage>
</organism>
<dbReference type="AlphaFoldDB" id="K1SSW5"/>
<dbReference type="Pfam" id="PF02237">
    <property type="entry name" value="BPL_C"/>
    <property type="match status" value="1"/>
</dbReference>
<dbReference type="Gene3D" id="2.30.30.100">
    <property type="match status" value="1"/>
</dbReference>
<accession>K1SSW5</accession>
<evidence type="ECO:0000313" key="2">
    <source>
        <dbReference type="EMBL" id="EKC58514.1"/>
    </source>
</evidence>
<dbReference type="InterPro" id="IPR003142">
    <property type="entry name" value="BPL_C"/>
</dbReference>
<reference evidence="2" key="1">
    <citation type="journal article" date="2013" name="Environ. Microbiol.">
        <title>Microbiota from the distal guts of lean and obese adolescents exhibit partial functional redundancy besides clear differences in community structure.</title>
        <authorList>
            <person name="Ferrer M."/>
            <person name="Ruiz A."/>
            <person name="Lanza F."/>
            <person name="Haange S.B."/>
            <person name="Oberbach A."/>
            <person name="Till H."/>
            <person name="Bargiela R."/>
            <person name="Campoy C."/>
            <person name="Segura M.T."/>
            <person name="Richter M."/>
            <person name="von Bergen M."/>
            <person name="Seifert J."/>
            <person name="Suarez A."/>
        </authorList>
    </citation>
    <scope>NUCLEOTIDE SEQUENCE</scope>
</reference>
<dbReference type="Gene3D" id="3.30.930.10">
    <property type="entry name" value="Bira Bifunctional Protein, Domain 2"/>
    <property type="match status" value="1"/>
</dbReference>
<protein>
    <submittedName>
        <fullName evidence="2">Biotin/acetyl-CoA-carboxylase ligase</fullName>
    </submittedName>
</protein>
<gene>
    <name evidence="2" type="ORF">OBE_09966</name>
</gene>
<feature type="non-terminal residue" evidence="2">
    <location>
        <position position="1"/>
    </location>
</feature>
<feature type="domain" description="Biotin protein ligase C-terminal" evidence="1">
    <location>
        <begin position="90"/>
        <end position="134"/>
    </location>
</feature>
<proteinExistence type="predicted"/>
<name>K1SSW5_9ZZZZ</name>